<evidence type="ECO:0000313" key="2">
    <source>
        <dbReference type="EMBL" id="MCF2532892.1"/>
    </source>
</evidence>
<protein>
    <submittedName>
        <fullName evidence="2">Uncharacterized protein</fullName>
    </submittedName>
</protein>
<evidence type="ECO:0000313" key="3">
    <source>
        <dbReference type="Proteomes" id="UP001165378"/>
    </source>
</evidence>
<sequence>MPENARAGLSAARTSGQGGRTPVRSTVDGTELRVMRSALRSLLGPNGAVRASVGAGALGPFPG</sequence>
<organism evidence="2 3">
    <name type="scientific">Yinghuangia soli</name>
    <dbReference type="NCBI Taxonomy" id="2908204"/>
    <lineage>
        <taxon>Bacteria</taxon>
        <taxon>Bacillati</taxon>
        <taxon>Actinomycetota</taxon>
        <taxon>Actinomycetes</taxon>
        <taxon>Kitasatosporales</taxon>
        <taxon>Streptomycetaceae</taxon>
        <taxon>Yinghuangia</taxon>
    </lineage>
</organism>
<proteinExistence type="predicted"/>
<name>A0AA41U6E6_9ACTN</name>
<feature type="region of interest" description="Disordered" evidence="1">
    <location>
        <begin position="1"/>
        <end position="27"/>
    </location>
</feature>
<dbReference type="RefSeq" id="WP_235057667.1">
    <property type="nucleotide sequence ID" value="NZ_JAKFHA010000040.1"/>
</dbReference>
<evidence type="ECO:0000256" key="1">
    <source>
        <dbReference type="SAM" id="MobiDB-lite"/>
    </source>
</evidence>
<gene>
    <name evidence="2" type="ORF">LZ495_37560</name>
</gene>
<dbReference type="EMBL" id="JAKFHA010000040">
    <property type="protein sequence ID" value="MCF2532892.1"/>
    <property type="molecule type" value="Genomic_DNA"/>
</dbReference>
<comment type="caution">
    <text evidence="2">The sequence shown here is derived from an EMBL/GenBank/DDBJ whole genome shotgun (WGS) entry which is preliminary data.</text>
</comment>
<keyword evidence="3" id="KW-1185">Reference proteome</keyword>
<dbReference type="Proteomes" id="UP001165378">
    <property type="component" value="Unassembled WGS sequence"/>
</dbReference>
<dbReference type="AlphaFoldDB" id="A0AA41U6E6"/>
<reference evidence="2" key="1">
    <citation type="submission" date="2022-01" db="EMBL/GenBank/DDBJ databases">
        <title>Genome-Based Taxonomic Classification of the Phylum Actinobacteria.</title>
        <authorList>
            <person name="Gao Y."/>
        </authorList>
    </citation>
    <scope>NUCLEOTIDE SEQUENCE</scope>
    <source>
        <strain evidence="2">KLBMP 8922</strain>
    </source>
</reference>
<accession>A0AA41U6E6</accession>